<evidence type="ECO:0000313" key="1">
    <source>
        <dbReference type="EMBL" id="QEE50344.1"/>
    </source>
</evidence>
<organism evidence="1 2">
    <name type="scientific">Flavobacterium alkalisoli</name>
    <dbReference type="NCBI Taxonomy" id="2602769"/>
    <lineage>
        <taxon>Bacteria</taxon>
        <taxon>Pseudomonadati</taxon>
        <taxon>Bacteroidota</taxon>
        <taxon>Flavobacteriia</taxon>
        <taxon>Flavobacteriales</taxon>
        <taxon>Flavobacteriaceae</taxon>
        <taxon>Flavobacterium</taxon>
    </lineage>
</organism>
<name>A0A5B9FU04_9FLAO</name>
<protein>
    <submittedName>
        <fullName evidence="1">Uncharacterized protein</fullName>
    </submittedName>
</protein>
<sequence>MMYYLFFLLTTVIGSKQECLKKNSEPDSYYLKGEYIIQGIELGNEDLYVELINATETEFTLKVYLIENSNDTLTLSGISSHILKPYKEEMKFKREKLLGNTNDNGYITLNKNLKADYISIELPGFAPHIIRYKDFIDCLNAD</sequence>
<proteinExistence type="predicted"/>
<dbReference type="Proteomes" id="UP000321222">
    <property type="component" value="Chromosome"/>
</dbReference>
<accession>A0A5B9FU04</accession>
<reference evidence="1 2" key="1">
    <citation type="submission" date="2019-08" db="EMBL/GenBank/DDBJ databases">
        <title>Flavobacterium alkalisoli sp. nov., isolated from rhizosphere soil of Suaeda salsa.</title>
        <authorList>
            <person name="Sun J.-Q."/>
            <person name="Xu L."/>
        </authorList>
    </citation>
    <scope>NUCLEOTIDE SEQUENCE [LARGE SCALE GENOMIC DNA]</scope>
    <source>
        <strain evidence="1 2">XS-5</strain>
    </source>
</reference>
<dbReference type="EMBL" id="CP042831">
    <property type="protein sequence ID" value="QEE50344.1"/>
    <property type="molecule type" value="Genomic_DNA"/>
</dbReference>
<evidence type="ECO:0000313" key="2">
    <source>
        <dbReference type="Proteomes" id="UP000321222"/>
    </source>
</evidence>
<gene>
    <name evidence="1" type="ORF">FUA48_12375</name>
</gene>
<dbReference type="KEGG" id="fak:FUA48_12375"/>
<keyword evidence="2" id="KW-1185">Reference proteome</keyword>
<dbReference type="AlphaFoldDB" id="A0A5B9FU04"/>
<dbReference type="RefSeq" id="WP_147583816.1">
    <property type="nucleotide sequence ID" value="NZ_CP042831.1"/>
</dbReference>